<dbReference type="RefSeq" id="WP_204919705.1">
    <property type="nucleotide sequence ID" value="NZ_BAAAQP010000003.1"/>
</dbReference>
<dbReference type="Gene3D" id="3.20.20.70">
    <property type="entry name" value="Aldolase class I"/>
    <property type="match status" value="1"/>
</dbReference>
<dbReference type="EC" id="4.1.3.42" evidence="6"/>
<organism evidence="6 7">
    <name type="scientific">Microlunatus panaciterrae</name>
    <dbReference type="NCBI Taxonomy" id="400768"/>
    <lineage>
        <taxon>Bacteria</taxon>
        <taxon>Bacillati</taxon>
        <taxon>Actinomycetota</taxon>
        <taxon>Actinomycetes</taxon>
        <taxon>Propionibacteriales</taxon>
        <taxon>Propionibacteriaceae</taxon>
        <taxon>Microlunatus</taxon>
    </lineage>
</organism>
<evidence type="ECO:0000256" key="3">
    <source>
        <dbReference type="ARBA" id="ARBA00011233"/>
    </source>
</evidence>
<dbReference type="EC" id="4.1.2.14" evidence="6"/>
<comment type="similarity">
    <text evidence="2">Belongs to the KHG/KDPG aldolase family.</text>
</comment>
<name>A0ABS2RR23_9ACTN</name>
<dbReference type="PANTHER" id="PTHR30246">
    <property type="entry name" value="2-KETO-3-DEOXY-6-PHOSPHOGLUCONATE ALDOLASE"/>
    <property type="match status" value="1"/>
</dbReference>
<comment type="subunit">
    <text evidence="3">Homotrimer.</text>
</comment>
<dbReference type="GO" id="GO:0008675">
    <property type="term" value="F:2-dehydro-3-deoxy-phosphogluconate aldolase activity"/>
    <property type="evidence" value="ECO:0007669"/>
    <property type="project" value="UniProtKB-EC"/>
</dbReference>
<evidence type="ECO:0000256" key="4">
    <source>
        <dbReference type="ARBA" id="ARBA00023239"/>
    </source>
</evidence>
<evidence type="ECO:0000256" key="2">
    <source>
        <dbReference type="ARBA" id="ARBA00006906"/>
    </source>
</evidence>
<gene>
    <name evidence="6" type="ORF">JOE57_003310</name>
</gene>
<evidence type="ECO:0000313" key="6">
    <source>
        <dbReference type="EMBL" id="MBM7800389.1"/>
    </source>
</evidence>
<protein>
    <submittedName>
        <fullName evidence="6">2-dehydro-3-deoxyphosphogluconate aldolase/(4S)-4-hydroxy-2-oxoglutarate aldolase</fullName>
        <ecNumber evidence="6">4.1.2.14</ecNumber>
        <ecNumber evidence="6">4.1.3.42</ecNumber>
    </submittedName>
</protein>
<dbReference type="SUPFAM" id="SSF51569">
    <property type="entry name" value="Aldolase"/>
    <property type="match status" value="1"/>
</dbReference>
<dbReference type="InterPro" id="IPR000887">
    <property type="entry name" value="Aldlse_KDPG_KHG"/>
</dbReference>
<accession>A0ABS2RR23</accession>
<dbReference type="GO" id="GO:0106009">
    <property type="term" value="F:(4S)-4-hydroxy-2-oxoglutarate aldolase activity"/>
    <property type="evidence" value="ECO:0007669"/>
    <property type="project" value="UniProtKB-EC"/>
</dbReference>
<keyword evidence="7" id="KW-1185">Reference proteome</keyword>
<evidence type="ECO:0000313" key="7">
    <source>
        <dbReference type="Proteomes" id="UP000704762"/>
    </source>
</evidence>
<dbReference type="EMBL" id="JAFBCF010000001">
    <property type="protein sequence ID" value="MBM7800389.1"/>
    <property type="molecule type" value="Genomic_DNA"/>
</dbReference>
<comment type="caution">
    <text evidence="6">The sequence shown here is derived from an EMBL/GenBank/DDBJ whole genome shotgun (WGS) entry which is preliminary data.</text>
</comment>
<dbReference type="Pfam" id="PF01081">
    <property type="entry name" value="Aldolase"/>
    <property type="match status" value="1"/>
</dbReference>
<reference evidence="6 7" key="1">
    <citation type="submission" date="2021-01" db="EMBL/GenBank/DDBJ databases">
        <title>Sequencing the genomes of 1000 actinobacteria strains.</title>
        <authorList>
            <person name="Klenk H.-P."/>
        </authorList>
    </citation>
    <scope>NUCLEOTIDE SEQUENCE [LARGE SCALE GENOMIC DNA]</scope>
    <source>
        <strain evidence="6 7">DSM 18662</strain>
    </source>
</reference>
<sequence>MATSLTRSDVMAIIADDGVVGIVRASDADQAVSLAQQIWAAGLSVVEIALTTPSAMSAITRLAELAVGRQVIGAGTVLDAASARLAVLSGAQLLVTPTLEEDVIEVGRRYQAATVIGCATPTEMLHATELGADAVKVFPASLWTPRVLADVLQPLPQLHCIPTGGVTPDSAASWIEAGAFAVGIGSALTRTSDPAGQAGRLREAIARARTDVHS</sequence>
<evidence type="ECO:0000256" key="5">
    <source>
        <dbReference type="ARBA" id="ARBA00023277"/>
    </source>
</evidence>
<evidence type="ECO:0000256" key="1">
    <source>
        <dbReference type="ARBA" id="ARBA00004761"/>
    </source>
</evidence>
<dbReference type="PANTHER" id="PTHR30246:SF1">
    <property type="entry name" value="2-DEHYDRO-3-DEOXY-6-PHOSPHOGALACTONATE ALDOLASE-RELATED"/>
    <property type="match status" value="1"/>
</dbReference>
<proteinExistence type="inferred from homology"/>
<keyword evidence="4 6" id="KW-0456">Lyase</keyword>
<keyword evidence="5" id="KW-0119">Carbohydrate metabolism</keyword>
<dbReference type="CDD" id="cd00452">
    <property type="entry name" value="KDPG_aldolase"/>
    <property type="match status" value="1"/>
</dbReference>
<comment type="pathway">
    <text evidence="1">Carbohydrate acid metabolism.</text>
</comment>
<dbReference type="InterPro" id="IPR013785">
    <property type="entry name" value="Aldolase_TIM"/>
</dbReference>
<dbReference type="Proteomes" id="UP000704762">
    <property type="component" value="Unassembled WGS sequence"/>
</dbReference>